<sequence>MAKFGFGNIVQGALGNYSEKTPKELLSEYQGYLFDDEEIIMGYQLVRDVLIFTNLRILFVDKQGATGKKVSFKSIHMDAIIDVEMETAGFGVDDSEIVITYLTNVNQRSNNETHATNKFEFPKKTDIQPLYQHLGNISMKNRERINR</sequence>
<dbReference type="EMBL" id="NGMM01000001">
    <property type="protein sequence ID" value="OTP18250.1"/>
    <property type="molecule type" value="Genomic_DNA"/>
</dbReference>
<dbReference type="OrthoDB" id="9803613at2"/>
<accession>A0A242KCH7</accession>
<evidence type="ECO:0000313" key="4">
    <source>
        <dbReference type="Proteomes" id="UP000195141"/>
    </source>
</evidence>
<dbReference type="EMBL" id="CP147247">
    <property type="protein sequence ID" value="WYJ88293.1"/>
    <property type="molecule type" value="Genomic_DNA"/>
</dbReference>
<dbReference type="InterPro" id="IPR037063">
    <property type="entry name" value="PHb_sf"/>
</dbReference>
<dbReference type="Gene3D" id="2.30.29.50">
    <property type="entry name" value="Bacterial Pleckstrin homology domain"/>
    <property type="match status" value="1"/>
</dbReference>
<evidence type="ECO:0000313" key="2">
    <source>
        <dbReference type="EMBL" id="OTP18250.1"/>
    </source>
</evidence>
<dbReference type="RefSeq" id="WP_086347260.1">
    <property type="nucleotide sequence ID" value="NZ_CP147247.1"/>
</dbReference>
<proteinExistence type="predicted"/>
<evidence type="ECO:0000259" key="1">
    <source>
        <dbReference type="Pfam" id="PF08000"/>
    </source>
</evidence>
<dbReference type="SUPFAM" id="SSF50729">
    <property type="entry name" value="PH domain-like"/>
    <property type="match status" value="1"/>
</dbReference>
<dbReference type="Pfam" id="PF08000">
    <property type="entry name" value="bPH_1"/>
    <property type="match status" value="1"/>
</dbReference>
<feature type="domain" description="Bacterial Pleckstrin homology" evidence="1">
    <location>
        <begin position="9"/>
        <end position="137"/>
    </location>
</feature>
<reference evidence="3" key="3">
    <citation type="submission" date="2024-03" db="EMBL/GenBank/DDBJ databases">
        <title>The Genome Sequence of Enterococcus sp. DIV0242b.</title>
        <authorList>
            <consortium name="The Broad Institute Genomics Platform"/>
            <consortium name="The Broad Institute Microbial Omics Core"/>
            <consortium name="The Broad Institute Genomic Center for Infectious Diseases"/>
            <person name="Earl A."/>
            <person name="Manson A."/>
            <person name="Gilmore M."/>
            <person name="Schwartman J."/>
            <person name="Shea T."/>
            <person name="Abouelleil A."/>
            <person name="Cao P."/>
            <person name="Chapman S."/>
            <person name="Cusick C."/>
            <person name="Young S."/>
            <person name="Neafsey D."/>
            <person name="Nusbaum C."/>
            <person name="Birren B."/>
        </authorList>
    </citation>
    <scope>NUCLEOTIDE SEQUENCE</scope>
    <source>
        <strain evidence="3">9E7_DIV0242</strain>
    </source>
</reference>
<keyword evidence="4" id="KW-1185">Reference proteome</keyword>
<protein>
    <recommendedName>
        <fullName evidence="1">Bacterial Pleckstrin homology domain-containing protein</fullName>
    </recommendedName>
</protein>
<evidence type="ECO:0000313" key="3">
    <source>
        <dbReference type="EMBL" id="WYJ88293.1"/>
    </source>
</evidence>
<reference evidence="3" key="2">
    <citation type="submission" date="2017-05" db="EMBL/GenBank/DDBJ databases">
        <authorList>
            <consortium name="The Broad Institute Genomics Platform"/>
            <consortium name="The Broad Institute Genomic Center for Infectious Diseases"/>
            <person name="Earl A."/>
            <person name="Manson A."/>
            <person name="Schwartman J."/>
            <person name="Gilmore M."/>
            <person name="Abouelleil A."/>
            <person name="Cao P."/>
            <person name="Chapman S."/>
            <person name="Cusick C."/>
            <person name="Shea T."/>
            <person name="Young S."/>
            <person name="Neafsey D."/>
            <person name="Nusbaum C."/>
            <person name="Birren B."/>
        </authorList>
    </citation>
    <scope>NUCLEOTIDE SEQUENCE</scope>
    <source>
        <strain evidence="3">9E7_DIV0242</strain>
    </source>
</reference>
<organism evidence="2">
    <name type="scientific">Candidatus Enterococcus clewellii</name>
    <dbReference type="NCBI Taxonomy" id="1834193"/>
    <lineage>
        <taxon>Bacteria</taxon>
        <taxon>Bacillati</taxon>
        <taxon>Bacillota</taxon>
        <taxon>Bacilli</taxon>
        <taxon>Lactobacillales</taxon>
        <taxon>Enterococcaceae</taxon>
        <taxon>Enterococcus</taxon>
    </lineage>
</organism>
<dbReference type="AlphaFoldDB" id="A0A242KCH7"/>
<dbReference type="Proteomes" id="UP000195141">
    <property type="component" value="Chromosome"/>
</dbReference>
<reference evidence="2" key="1">
    <citation type="submission" date="2017-05" db="EMBL/GenBank/DDBJ databases">
        <title>The Genome Sequence of Enterococcus sp. 9E7_DIV0242.</title>
        <authorList>
            <consortium name="The Broad Institute Genomics Platform"/>
            <consortium name="The Broad Institute Genomic Center for Infectious Diseases"/>
            <person name="Earl A."/>
            <person name="Manson A."/>
            <person name="Schwartman J."/>
            <person name="Gilmore M."/>
            <person name="Abouelleil A."/>
            <person name="Cao P."/>
            <person name="Chapman S."/>
            <person name="Cusick C."/>
            <person name="Shea T."/>
            <person name="Young S."/>
            <person name="Neafsey D."/>
            <person name="Nusbaum C."/>
            <person name="Birren B."/>
        </authorList>
    </citation>
    <scope>NUCLEOTIDE SEQUENCE [LARGE SCALE GENOMIC DNA]</scope>
    <source>
        <strain evidence="2">9E7_DIV0242</strain>
    </source>
</reference>
<gene>
    <name evidence="3" type="ORF">A5888_000012</name>
    <name evidence="2" type="ORF">A5888_000064</name>
</gene>
<name>A0A242KCH7_9ENTE</name>
<dbReference type="InterPro" id="IPR012544">
    <property type="entry name" value="PHb"/>
</dbReference>